<organism evidence="8 9">
    <name type="scientific">Nocardia salmonicida</name>
    <dbReference type="NCBI Taxonomy" id="53431"/>
    <lineage>
        <taxon>Bacteria</taxon>
        <taxon>Bacillati</taxon>
        <taxon>Actinomycetota</taxon>
        <taxon>Actinomycetes</taxon>
        <taxon>Mycobacteriales</taxon>
        <taxon>Nocardiaceae</taxon>
        <taxon>Nocardia</taxon>
    </lineage>
</organism>
<name>A0ABZ1N5N1_9NOCA</name>
<dbReference type="InterPro" id="IPR002186">
    <property type="entry name" value="Neocarzinostatin_fam"/>
</dbReference>
<comment type="similarity">
    <text evidence="1">Belongs to the neocarzinostatin family.</text>
</comment>
<protein>
    <submittedName>
        <fullName evidence="8">Neocarzinostatin apoprotein domain-containing protein</fullName>
    </submittedName>
</protein>
<feature type="chain" id="PRO_5046645577" evidence="7">
    <location>
        <begin position="28"/>
        <end position="192"/>
    </location>
</feature>
<evidence type="ECO:0000256" key="1">
    <source>
        <dbReference type="ARBA" id="ARBA00010648"/>
    </source>
</evidence>
<keyword evidence="7" id="KW-0732">Signal</keyword>
<evidence type="ECO:0000256" key="3">
    <source>
        <dbReference type="ARBA" id="ARBA00023022"/>
    </source>
</evidence>
<keyword evidence="5" id="KW-1015">Disulfide bond</keyword>
<dbReference type="Gene3D" id="2.60.40.230">
    <property type="entry name" value="Neocarzinostatin-like"/>
    <property type="match status" value="1"/>
</dbReference>
<evidence type="ECO:0000256" key="5">
    <source>
        <dbReference type="ARBA" id="ARBA00023157"/>
    </source>
</evidence>
<dbReference type="SUPFAM" id="SSF49319">
    <property type="entry name" value="Actinoxanthin-like"/>
    <property type="match status" value="1"/>
</dbReference>
<keyword evidence="4" id="KW-0238">DNA-binding</keyword>
<keyword evidence="3" id="KW-0044">Antibiotic</keyword>
<evidence type="ECO:0000256" key="4">
    <source>
        <dbReference type="ARBA" id="ARBA00023125"/>
    </source>
</evidence>
<keyword evidence="6" id="KW-1133">Transmembrane helix</keyword>
<accession>A0ABZ1N5N1</accession>
<evidence type="ECO:0000313" key="8">
    <source>
        <dbReference type="EMBL" id="WTY35158.1"/>
    </source>
</evidence>
<keyword evidence="6" id="KW-0472">Membrane</keyword>
<gene>
    <name evidence="8" type="ORF">OG308_28240</name>
</gene>
<feature type="signal peptide" evidence="7">
    <location>
        <begin position="1"/>
        <end position="27"/>
    </location>
</feature>
<proteinExistence type="inferred from homology"/>
<keyword evidence="9" id="KW-1185">Reference proteome</keyword>
<evidence type="ECO:0000256" key="7">
    <source>
        <dbReference type="SAM" id="SignalP"/>
    </source>
</evidence>
<evidence type="ECO:0000256" key="2">
    <source>
        <dbReference type="ARBA" id="ARBA00022529"/>
    </source>
</evidence>
<sequence length="192" mass="18783">MKRIGTPLGILGAVAVAAIWSATPATAAPTLQVSQSTGLAAGQTVTVTLDGLPANMPAVAVGQCKPQITGPADCHLAGSMLGAADGQGRWQPNPGKEAITLVATVGTTDCAAAPGACTISVTSLTNATEILASVPLTFGPAAATPVTATDAAEAESDDADSNTTMMIGIAAGVVVIAAVAVAVVVRRRGRNN</sequence>
<feature type="transmembrane region" description="Helical" evidence="6">
    <location>
        <begin position="165"/>
        <end position="185"/>
    </location>
</feature>
<dbReference type="Proteomes" id="UP001621418">
    <property type="component" value="Chromosome"/>
</dbReference>
<dbReference type="Pfam" id="PF00960">
    <property type="entry name" value="Neocarzinostat"/>
    <property type="match status" value="1"/>
</dbReference>
<evidence type="ECO:0000256" key="6">
    <source>
        <dbReference type="SAM" id="Phobius"/>
    </source>
</evidence>
<evidence type="ECO:0000313" key="9">
    <source>
        <dbReference type="Proteomes" id="UP001621418"/>
    </source>
</evidence>
<dbReference type="RefSeq" id="WP_364653298.1">
    <property type="nucleotide sequence ID" value="NZ_CP109527.1"/>
</dbReference>
<reference evidence="8 9" key="1">
    <citation type="submission" date="2022-10" db="EMBL/GenBank/DDBJ databases">
        <title>The complete genomes of actinobacterial strains from the NBC collection.</title>
        <authorList>
            <person name="Joergensen T.S."/>
            <person name="Alvarez Arevalo M."/>
            <person name="Sterndorff E.B."/>
            <person name="Faurdal D."/>
            <person name="Vuksanovic O."/>
            <person name="Mourched A.-S."/>
            <person name="Charusanti P."/>
            <person name="Shaw S."/>
            <person name="Blin K."/>
            <person name="Weber T."/>
        </authorList>
    </citation>
    <scope>NUCLEOTIDE SEQUENCE [LARGE SCALE GENOMIC DNA]</scope>
    <source>
        <strain evidence="8 9">NBC_01413</strain>
    </source>
</reference>
<dbReference type="EMBL" id="CP109527">
    <property type="protein sequence ID" value="WTY35158.1"/>
    <property type="molecule type" value="Genomic_DNA"/>
</dbReference>
<dbReference type="InterPro" id="IPR027273">
    <property type="entry name" value="Neocarzinostatin-like"/>
</dbReference>
<keyword evidence="6" id="KW-0812">Transmembrane</keyword>
<keyword evidence="2" id="KW-0929">Antimicrobial</keyword>